<evidence type="ECO:0000259" key="2">
    <source>
        <dbReference type="Pfam" id="PF04892"/>
    </source>
</evidence>
<dbReference type="Pfam" id="PF04892">
    <property type="entry name" value="VanZ"/>
    <property type="match status" value="1"/>
</dbReference>
<evidence type="ECO:0000313" key="3">
    <source>
        <dbReference type="EMBL" id="QUN34091.1"/>
    </source>
</evidence>
<sequence>MKNEQEEIPKGNEVLMDNSDVMNAKLRRFILMGMLLYAILILYFMFFGFSRLDQRFNYNQYTFMLVPEGFPLRFPKLTMSWLYDFGNIAAFIPFGVVIPLLYRIRFRKFMTLFILVISSLEVLQSLTFMGTFDIMDIISNTLGAIMGFVGYRVGFSSEITLKKLVASALSILMLIIGVMVVSETIDYGVHVNERIGPIEALNEVNKTTPITNSFSTFTVEDEVVQPKFNLFSSKDGIDKEYLFNLGKKNLWLYANYGIPNGEEYKGSVTIMINGEEFAQFTDQDKDNHMMKLETFFDSEIEDVKIIVTGNAKVWDVSIAEIKHNEEIWNVRTIIREVFTNINQQS</sequence>
<feature type="transmembrane region" description="Helical" evidence="1">
    <location>
        <begin position="29"/>
        <end position="49"/>
    </location>
</feature>
<evidence type="ECO:0000256" key="1">
    <source>
        <dbReference type="SAM" id="Phobius"/>
    </source>
</evidence>
<feature type="transmembrane region" description="Helical" evidence="1">
    <location>
        <begin position="137"/>
        <end position="155"/>
    </location>
</feature>
<reference evidence="3" key="1">
    <citation type="submission" date="2021-04" db="EMBL/GenBank/DDBJ databases">
        <title>Complete genome sequence of the type strain Clostridium beijerinckii NRRL B-598.</title>
        <authorList>
            <person name="Sedlar K."/>
            <person name="Branska B."/>
            <person name="Bezdicek M."/>
            <person name="Nykrynova M."/>
            <person name="Lengerova M."/>
            <person name="Skutkova H."/>
            <person name="Patakova P."/>
        </authorList>
    </citation>
    <scope>NUCLEOTIDE SEQUENCE</scope>
    <source>
        <strain evidence="3">DSM 791</strain>
    </source>
</reference>
<protein>
    <submittedName>
        <fullName evidence="3">VanZ family protein</fullName>
    </submittedName>
</protein>
<dbReference type="RefSeq" id="WP_077868449.1">
    <property type="nucleotide sequence ID" value="NZ_BKAK01000046.1"/>
</dbReference>
<dbReference type="AlphaFoldDB" id="A0AB74VC94"/>
<name>A0AB74VC94_CLOBE</name>
<dbReference type="GeneID" id="66346741"/>
<keyword evidence="1" id="KW-1133">Transmembrane helix</keyword>
<dbReference type="InterPro" id="IPR006976">
    <property type="entry name" value="VanZ-like"/>
</dbReference>
<feature type="transmembrane region" description="Helical" evidence="1">
    <location>
        <begin position="109"/>
        <end position="131"/>
    </location>
</feature>
<keyword evidence="4" id="KW-1185">Reference proteome</keyword>
<dbReference type="Proteomes" id="UP000679373">
    <property type="component" value="Chromosome"/>
</dbReference>
<organism evidence="3 4">
    <name type="scientific">Clostridium beijerinckii</name>
    <name type="common">Clostridium MP</name>
    <dbReference type="NCBI Taxonomy" id="1520"/>
    <lineage>
        <taxon>Bacteria</taxon>
        <taxon>Bacillati</taxon>
        <taxon>Bacillota</taxon>
        <taxon>Clostridia</taxon>
        <taxon>Eubacteriales</taxon>
        <taxon>Clostridiaceae</taxon>
        <taxon>Clostridium</taxon>
    </lineage>
</organism>
<dbReference type="EMBL" id="CP073653">
    <property type="protein sequence ID" value="QUN34091.1"/>
    <property type="molecule type" value="Genomic_DNA"/>
</dbReference>
<keyword evidence="1" id="KW-0472">Membrane</keyword>
<accession>A0AB74VC94</accession>
<feature type="transmembrane region" description="Helical" evidence="1">
    <location>
        <begin position="164"/>
        <end position="182"/>
    </location>
</feature>
<feature type="domain" description="VanZ-like" evidence="2">
    <location>
        <begin position="35"/>
        <end position="153"/>
    </location>
</feature>
<evidence type="ECO:0000313" key="4">
    <source>
        <dbReference type="Proteomes" id="UP000679373"/>
    </source>
</evidence>
<proteinExistence type="predicted"/>
<gene>
    <name evidence="3" type="ORF">KEC93_19420</name>
</gene>
<feature type="transmembrane region" description="Helical" evidence="1">
    <location>
        <begin position="81"/>
        <end position="102"/>
    </location>
</feature>
<keyword evidence="1" id="KW-0812">Transmembrane</keyword>